<dbReference type="PANTHER" id="PTHR34387">
    <property type="entry name" value="SLR1258 PROTEIN"/>
    <property type="match status" value="1"/>
</dbReference>
<dbReference type="GO" id="GO:0006974">
    <property type="term" value="P:DNA damage response"/>
    <property type="evidence" value="ECO:0007669"/>
    <property type="project" value="TreeGrafter"/>
</dbReference>
<dbReference type="Gene3D" id="3.30.110.170">
    <property type="entry name" value="Protein of unknown function (DUF541), domain 1"/>
    <property type="match status" value="1"/>
</dbReference>
<dbReference type="EMBL" id="MFQN01000018">
    <property type="protein sequence ID" value="OGH74367.1"/>
    <property type="molecule type" value="Genomic_DNA"/>
</dbReference>
<keyword evidence="1" id="KW-0812">Transmembrane</keyword>
<feature type="transmembrane region" description="Helical" evidence="1">
    <location>
        <begin position="42"/>
        <end position="62"/>
    </location>
</feature>
<reference evidence="2 3" key="1">
    <citation type="journal article" date="2016" name="Nat. Commun.">
        <title>Thousands of microbial genomes shed light on interconnected biogeochemical processes in an aquifer system.</title>
        <authorList>
            <person name="Anantharaman K."/>
            <person name="Brown C.T."/>
            <person name="Hug L.A."/>
            <person name="Sharon I."/>
            <person name="Castelle C.J."/>
            <person name="Probst A.J."/>
            <person name="Thomas B.C."/>
            <person name="Singh A."/>
            <person name="Wilkins M.J."/>
            <person name="Karaoz U."/>
            <person name="Brodie E.L."/>
            <person name="Williams K.H."/>
            <person name="Hubbard S.S."/>
            <person name="Banfield J.F."/>
        </authorList>
    </citation>
    <scope>NUCLEOTIDE SEQUENCE [LARGE SCALE GENOMIC DNA]</scope>
</reference>
<protein>
    <recommendedName>
        <fullName evidence="4">SIMPL domain-containing protein</fullName>
    </recommendedName>
</protein>
<proteinExistence type="predicted"/>
<evidence type="ECO:0008006" key="4">
    <source>
        <dbReference type="Google" id="ProtNLM"/>
    </source>
</evidence>
<evidence type="ECO:0000256" key="1">
    <source>
        <dbReference type="SAM" id="Phobius"/>
    </source>
</evidence>
<evidence type="ECO:0000313" key="3">
    <source>
        <dbReference type="Proteomes" id="UP000178347"/>
    </source>
</evidence>
<dbReference type="InterPro" id="IPR007497">
    <property type="entry name" value="SIMPL/DUF541"/>
</dbReference>
<gene>
    <name evidence="2" type="ORF">A3G00_04780</name>
</gene>
<keyword evidence="1" id="KW-1133">Transmembrane helix</keyword>
<comment type="caution">
    <text evidence="2">The sequence shown here is derived from an EMBL/GenBank/DDBJ whole genome shotgun (WGS) entry which is preliminary data.</text>
</comment>
<evidence type="ECO:0000313" key="2">
    <source>
        <dbReference type="EMBL" id="OGH74367.1"/>
    </source>
</evidence>
<sequence length="284" mass="30753">MPVKTNGNGGRPKEEPPQGFIHHEHKCCGGKHSGLDCFPKKILVTLLGILLVYIIVLVGTIIRNNLAKYDVIGYSDKMERTIMIEAEGKVTAKPDIAMTTMGMTAKAKTVLEAQQKNTEAMNKLIAKLKDLSIAGDDIQTTNYSIYPEYDYKDGSSTLVGYSVSQSVQIKIRDLKNADKVLGLAGELGLNNVGGLSFTIDDNDVYIAEARQKALEKVAEKARALSQMLGVRVTSVVSYSEYEADGKGVYYKSMDEFGMGGGSAPTIEAGSMDVEMHVSVTLGIK</sequence>
<dbReference type="STRING" id="1798692.A3G00_04780"/>
<dbReference type="Gene3D" id="3.30.70.2970">
    <property type="entry name" value="Protein of unknown function (DUF541), domain 2"/>
    <property type="match status" value="1"/>
</dbReference>
<name>A0A1F6MRW2_9BACT</name>
<keyword evidence="1" id="KW-0472">Membrane</keyword>
<dbReference type="Pfam" id="PF04402">
    <property type="entry name" value="SIMPL"/>
    <property type="match status" value="1"/>
</dbReference>
<dbReference type="Proteomes" id="UP000178347">
    <property type="component" value="Unassembled WGS sequence"/>
</dbReference>
<organism evidence="2 3">
    <name type="scientific">Candidatus Magasanikbacteria bacterium RIFCSPLOWO2_12_FULL_43_12</name>
    <dbReference type="NCBI Taxonomy" id="1798692"/>
    <lineage>
        <taxon>Bacteria</taxon>
        <taxon>Candidatus Magasanikiibacteriota</taxon>
    </lineage>
</organism>
<accession>A0A1F6MRW2</accession>
<dbReference type="AlphaFoldDB" id="A0A1F6MRW2"/>
<dbReference type="PANTHER" id="PTHR34387:SF1">
    <property type="entry name" value="PERIPLASMIC IMMUNOGENIC PROTEIN"/>
    <property type="match status" value="1"/>
</dbReference>
<dbReference type="InterPro" id="IPR052022">
    <property type="entry name" value="26kDa_periplasmic_antigen"/>
</dbReference>